<sequence>MAPVDLSRVLWTNDAPTLAEETSLKKAVSKLERKLMIIQRNLDQHRGALSVIRRFPYEVLGRIFCFALDTPSPLDRYHRSVLLKLGRVCRGWREASLLEHRLWSRLELGSEGTYDQVTTWLSRSGNVAKSLRTTMWKKEDDDIFANSTIVRLLTDGPPFDHLCLSCGHVGALAQFIYHFGLARVGAPLRPWDGLRSLVIDICYEPSSASAFDGATPPSTIYSLLPPVKSLVICLPSQEFTFGARIPHDVPIGVTPTLLAGLTSLAFSCDWKSDHILSMLQECTNLEHLIVEFNNLVVLDPNQLGRTYPLDGIHLTKLRSLELRWLRRPTQQLRILRHIITPYLTSLTIFAEMDENATLSQGGTRAIKRFIKRSRCQDTLCSLQLQRIDPEDPEDFASIFTSMPGLTRLSLRQVTVDEDFWRSLRKGKCLPDLEELEVLEVTDVEDSWGFIRELLRFLEAQGKRDKKREVLVSFPKPRSFTTSDAEYIWASRKRGSLKDFAIEFGMIRKAIEYDMSDPWNF</sequence>
<accession>A0A8H5CFU1</accession>
<evidence type="ECO:0000259" key="1">
    <source>
        <dbReference type="Pfam" id="PF12937"/>
    </source>
</evidence>
<comment type="caution">
    <text evidence="2">The sequence shown here is derived from an EMBL/GenBank/DDBJ whole genome shotgun (WGS) entry which is preliminary data.</text>
</comment>
<dbReference type="EMBL" id="JAACJK010000002">
    <property type="protein sequence ID" value="KAF5341027.1"/>
    <property type="molecule type" value="Genomic_DNA"/>
</dbReference>
<name>A0A8H5CFU1_9AGAR</name>
<evidence type="ECO:0000313" key="2">
    <source>
        <dbReference type="EMBL" id="KAF5341027.1"/>
    </source>
</evidence>
<dbReference type="InterPro" id="IPR001810">
    <property type="entry name" value="F-box_dom"/>
</dbReference>
<dbReference type="Pfam" id="PF12937">
    <property type="entry name" value="F-box-like"/>
    <property type="match status" value="1"/>
</dbReference>
<dbReference type="Proteomes" id="UP000541558">
    <property type="component" value="Unassembled WGS sequence"/>
</dbReference>
<dbReference type="OrthoDB" id="3043556at2759"/>
<reference evidence="2 3" key="1">
    <citation type="journal article" date="2020" name="ISME J.">
        <title>Uncovering the hidden diversity of litter-decomposition mechanisms in mushroom-forming fungi.</title>
        <authorList>
            <person name="Floudas D."/>
            <person name="Bentzer J."/>
            <person name="Ahren D."/>
            <person name="Johansson T."/>
            <person name="Persson P."/>
            <person name="Tunlid A."/>
        </authorList>
    </citation>
    <scope>NUCLEOTIDE SEQUENCE [LARGE SCALE GENOMIC DNA]</scope>
    <source>
        <strain evidence="2 3">CBS 175.51</strain>
    </source>
</reference>
<dbReference type="InterPro" id="IPR032675">
    <property type="entry name" value="LRR_dom_sf"/>
</dbReference>
<proteinExistence type="predicted"/>
<organism evidence="2 3">
    <name type="scientific">Ephemerocybe angulata</name>
    <dbReference type="NCBI Taxonomy" id="980116"/>
    <lineage>
        <taxon>Eukaryota</taxon>
        <taxon>Fungi</taxon>
        <taxon>Dikarya</taxon>
        <taxon>Basidiomycota</taxon>
        <taxon>Agaricomycotina</taxon>
        <taxon>Agaricomycetes</taxon>
        <taxon>Agaricomycetidae</taxon>
        <taxon>Agaricales</taxon>
        <taxon>Agaricineae</taxon>
        <taxon>Psathyrellaceae</taxon>
        <taxon>Ephemerocybe</taxon>
    </lineage>
</organism>
<evidence type="ECO:0000313" key="3">
    <source>
        <dbReference type="Proteomes" id="UP000541558"/>
    </source>
</evidence>
<dbReference type="AlphaFoldDB" id="A0A8H5CFU1"/>
<gene>
    <name evidence="2" type="ORF">D9611_005917</name>
</gene>
<keyword evidence="3" id="KW-1185">Reference proteome</keyword>
<protein>
    <recommendedName>
        <fullName evidence="1">F-box domain-containing protein</fullName>
    </recommendedName>
</protein>
<dbReference type="SUPFAM" id="SSF52047">
    <property type="entry name" value="RNI-like"/>
    <property type="match status" value="1"/>
</dbReference>
<feature type="domain" description="F-box" evidence="1">
    <location>
        <begin position="55"/>
        <end position="106"/>
    </location>
</feature>
<dbReference type="Gene3D" id="3.80.10.10">
    <property type="entry name" value="Ribonuclease Inhibitor"/>
    <property type="match status" value="1"/>
</dbReference>